<sequence length="110" mass="11277">MDEDLGEQLVGPASAGQDAVHGEVADLLQVPELHRHAEGCGGGRQEAVPGQMPPSGDLHPLAGQEESRRPVGRPAALQGYELGSTRPGRTAAGEPDAVGLAQHDASGDEE</sequence>
<dbReference type="AlphaFoldDB" id="A0A4D4KTP4"/>
<evidence type="ECO:0000313" key="2">
    <source>
        <dbReference type="EMBL" id="GDY49223.1"/>
    </source>
</evidence>
<gene>
    <name evidence="2" type="ORF">SANT12839_101050</name>
</gene>
<dbReference type="RefSeq" id="WP_228054425.1">
    <property type="nucleotide sequence ID" value="NZ_BJHV01000003.1"/>
</dbReference>
<name>A0A4D4KTP4_9ACTN</name>
<dbReference type="EMBL" id="BJHV01000003">
    <property type="protein sequence ID" value="GDY49223.1"/>
    <property type="molecule type" value="Genomic_DNA"/>
</dbReference>
<reference evidence="2 3" key="1">
    <citation type="journal article" date="2020" name="Int. J. Syst. Evol. Microbiol.">
        <title>Reclassification of Streptomyces castelarensis and Streptomyces sporoclivatus as later heterotypic synonyms of Streptomyces antimycoticus.</title>
        <authorList>
            <person name="Komaki H."/>
            <person name="Tamura T."/>
        </authorList>
    </citation>
    <scope>NUCLEOTIDE SEQUENCE [LARGE SCALE GENOMIC DNA]</scope>
    <source>
        <strain evidence="2 3">NBRC 12839</strain>
    </source>
</reference>
<protein>
    <submittedName>
        <fullName evidence="2">Uncharacterized protein</fullName>
    </submittedName>
</protein>
<evidence type="ECO:0000313" key="3">
    <source>
        <dbReference type="Proteomes" id="UP000299290"/>
    </source>
</evidence>
<feature type="region of interest" description="Disordered" evidence="1">
    <location>
        <begin position="1"/>
        <end position="21"/>
    </location>
</feature>
<dbReference type="Proteomes" id="UP000299290">
    <property type="component" value="Unassembled WGS sequence"/>
</dbReference>
<proteinExistence type="predicted"/>
<evidence type="ECO:0000256" key="1">
    <source>
        <dbReference type="SAM" id="MobiDB-lite"/>
    </source>
</evidence>
<keyword evidence="3" id="KW-1185">Reference proteome</keyword>
<comment type="caution">
    <text evidence="2">The sequence shown here is derived from an EMBL/GenBank/DDBJ whole genome shotgun (WGS) entry which is preliminary data.</text>
</comment>
<feature type="region of interest" description="Disordered" evidence="1">
    <location>
        <begin position="35"/>
        <end position="110"/>
    </location>
</feature>
<accession>A0A4D4KTP4</accession>
<organism evidence="2 3">
    <name type="scientific">Streptomyces antimycoticus</name>
    <dbReference type="NCBI Taxonomy" id="68175"/>
    <lineage>
        <taxon>Bacteria</taxon>
        <taxon>Bacillati</taxon>
        <taxon>Actinomycetota</taxon>
        <taxon>Actinomycetes</taxon>
        <taxon>Kitasatosporales</taxon>
        <taxon>Streptomycetaceae</taxon>
        <taxon>Streptomyces</taxon>
        <taxon>Streptomyces violaceusniger group</taxon>
    </lineage>
</organism>